<sequence>MVSLADQLRGIASSDADRITAHHGAPSGKSYIFPAKEAAALDFNAIYNIAISGLDEVLELDPLMSEFEEELFGESTKSLDRMMLSQEANKRLDAVLDRCIRRLGQWIGLKSGAKCFEWLVRRFRVHEMNTGAVIQAFLPYHESSQFPRILAILKLDQKSPYYNLLHPLQKSPQVLDRALLVRYMSPAKDSSLFILQDIMNLLAQAEHERAVHRALVNFWGAIMLDFVERMRSEKNGIPEPVVEILVEGYIKVLSCQHGGPDFAPAIYPSLLLFVRSVPLAAGPFTVLLHALSINRDVDVAHRLITLMIILEQAPVEFVDNKDRDLGEQLDQVLAGNFKVGAAKIGILINGVRKKFGLVKSVDLLVAWMLRKPVAFYNAIHTIISDPELPIPLVNAIAISCVSAPSTEAGEPAEVREKLIRALQERHPAIVTPILKNRAMYIVQAGPAAEGVTSMDIDALIDDATPAFVQAVSADSSNRERGVTRILSDTTLSEEDTASAKEILQRRLADNDVAVVKAIYSQPQHLSRFLDRSAIFKIVRTAVRHPELHRDVVLAHVEFFCDRPAQDTVSLDEIFCDILFPFLFYTKSKRVTVASVWKAVLASSLVESASGIFAGIKEAHGAVSLDEDVAAAAVKDTAIAKAFARNIAVSEQAQTYEEFLISQVDSEDPSSRLLAQCIITELLPVSQPDQQVRLAFGIIGKIDRSVYMQSLANVRDASNPDTLAVMEKAYTKPSHQKTSALIQDALMSSLCNVTLPASVRSMTLQDNSGDPAQALARILYRICNSDRVPEDRAKISLQKLFTQLGHRCLVFLLSVALDKSESLELRMVSIRHIQAFITAHASGEGKLQTDFQCIVPALLILLTEKEKKVRDVTSFTLRLLRAGYGGVVQSVYGIDDIYGDATQKVQVLQPKDLMQYLDNIVASSADICADGSVVQTVHTRLLNAENNENKKASSHRRAVISFLLSHVTGWQSLAPRLTLLHTLAHVQDSTKETALLPLLKELASPGSSEEQWARGLSVTDQRQFTVYLLDCLTARVAKAISRGQATDTFNLLLTIIKKDDDEESSTLESVMRQATLQKIAHTLWPVLSLDQQIQILLTLLNGMAYYSEDDAAFAKGLIKTLALDTQGVVDIIEHLSNGLKGVQEDRVKRSRTDNLVGTEQCAIALMHFLESQDLETISAAPILVSTGLQSLSDILDKQASLNTSVADYLQQALLSMMTSAVARIEDAASMASEAIGVEVIVKMIRGSNNPRTSQQALLFIGSLARLVPDAVLHNVMPIFTYMGSSDFQRDDIHSFAVVEKTIESTIPVIVRSMKAKTTSVAELAIEARPLLQIFADMAQRLPKHRTVPFFSHLIDTLGSDDFLGPMNMLLVLLSQPQNGRKISKNAADIAFLIKSVTDRFPVETVLRALNEVMEECLVIAIPAETSDRPSFFSSEYVYPAEIGLSSKKLTLWSHSVARPSLVGPLLHHVQTILRDLTVTADDQEMMQTLVSKAIRISAIAGSDLTMDRSIEAASLAVLEEALKKLPVQGFLDTATEAMKSDSLPLPSQITARGLQLVIERLPLIQVATRTAVSHSVVSLIERLSAFMMGNVSQLYLPSLQALERITATRIEAEDSALSKTIRPLLSLAQGNAESDIEVSLLALRLMSNLSKRLGTRMIPHVQPILELCRALLASATSLVAAVTELLSSITIAVPTFISSEQLMQTIASVIRTPGIDVDRHLNTYIATLTKRVPTGTLLPSLLGIWQDTRAADEKVLVRFFYVFQRTIRQADRARLPALVRTTFKFILEALDLCHDPQFPTISEDHMLPAFLDLVEKLNEATFKPLFSRLYDWAVISPEETSEVAVASGRKISLFRLVEGLLTKFKSIMTPYVGTVFDLTLEIISSPDAANKDQELWHAVLGMLRKSFEVDEDLFWNEERYNALVKPAVKQIGYVSAVGDASVEDSLIDLFASLARSTTSETVLKTVNDAVCMTTRSDVNAERLLALRVLDKMWDQQEELIQFAATTISDFISETLEDADPAVEHAAKKFLDRMRAVLGNEIDNYF</sequence>
<evidence type="ECO:0000313" key="2">
    <source>
        <dbReference type="Proteomes" id="UP001230649"/>
    </source>
</evidence>
<gene>
    <name evidence="1" type="ORF">QFC20_005221</name>
</gene>
<organism evidence="1 2">
    <name type="scientific">Naganishia adeliensis</name>
    <dbReference type="NCBI Taxonomy" id="92952"/>
    <lineage>
        <taxon>Eukaryota</taxon>
        <taxon>Fungi</taxon>
        <taxon>Dikarya</taxon>
        <taxon>Basidiomycota</taxon>
        <taxon>Agaricomycotina</taxon>
        <taxon>Tremellomycetes</taxon>
        <taxon>Filobasidiales</taxon>
        <taxon>Filobasidiaceae</taxon>
        <taxon>Naganishia</taxon>
    </lineage>
</organism>
<name>A0ACC2VQ39_9TREE</name>
<reference evidence="1" key="1">
    <citation type="submission" date="2023-04" db="EMBL/GenBank/DDBJ databases">
        <title>Draft Genome sequencing of Naganishia species isolated from polar environments using Oxford Nanopore Technology.</title>
        <authorList>
            <person name="Leo P."/>
            <person name="Venkateswaran K."/>
        </authorList>
    </citation>
    <scope>NUCLEOTIDE SEQUENCE</scope>
    <source>
        <strain evidence="1">MNA-CCFEE 5262</strain>
    </source>
</reference>
<evidence type="ECO:0000313" key="1">
    <source>
        <dbReference type="EMBL" id="KAJ9101528.1"/>
    </source>
</evidence>
<proteinExistence type="predicted"/>
<dbReference type="EMBL" id="JASBWS010000069">
    <property type="protein sequence ID" value="KAJ9101528.1"/>
    <property type="molecule type" value="Genomic_DNA"/>
</dbReference>
<comment type="caution">
    <text evidence="1">The sequence shown here is derived from an EMBL/GenBank/DDBJ whole genome shotgun (WGS) entry which is preliminary data.</text>
</comment>
<keyword evidence="2" id="KW-1185">Reference proteome</keyword>
<protein>
    <submittedName>
        <fullName evidence="1">Uncharacterized protein</fullName>
    </submittedName>
</protein>
<accession>A0ACC2VQ39</accession>
<dbReference type="Proteomes" id="UP001230649">
    <property type="component" value="Unassembled WGS sequence"/>
</dbReference>